<dbReference type="EMBL" id="LGRX02003811">
    <property type="protein sequence ID" value="KAK3281523.1"/>
    <property type="molecule type" value="Genomic_DNA"/>
</dbReference>
<protein>
    <recommendedName>
        <fullName evidence="1">TIR domain-containing protein</fullName>
    </recommendedName>
</protein>
<name>A0AAE0LDR6_9CHLO</name>
<dbReference type="InterPro" id="IPR000157">
    <property type="entry name" value="TIR_dom"/>
</dbReference>
<comment type="caution">
    <text evidence="2">The sequence shown here is derived from an EMBL/GenBank/DDBJ whole genome shotgun (WGS) entry which is preliminary data.</text>
</comment>
<dbReference type="Pfam" id="PF13676">
    <property type="entry name" value="TIR_2"/>
    <property type="match status" value="1"/>
</dbReference>
<dbReference type="Proteomes" id="UP001190700">
    <property type="component" value="Unassembled WGS sequence"/>
</dbReference>
<dbReference type="Gene3D" id="3.40.50.10140">
    <property type="entry name" value="Toll/interleukin-1 receptor homology (TIR) domain"/>
    <property type="match status" value="1"/>
</dbReference>
<feature type="domain" description="TIR" evidence="1">
    <location>
        <begin position="20"/>
        <end position="117"/>
    </location>
</feature>
<accession>A0AAE0LDR6</accession>
<dbReference type="SUPFAM" id="SSF52200">
    <property type="entry name" value="Toll/Interleukin receptor TIR domain"/>
    <property type="match status" value="1"/>
</dbReference>
<evidence type="ECO:0000313" key="3">
    <source>
        <dbReference type="Proteomes" id="UP001190700"/>
    </source>
</evidence>
<evidence type="ECO:0000259" key="1">
    <source>
        <dbReference type="Pfam" id="PF13676"/>
    </source>
</evidence>
<sequence length="166" mass="19292">MQSRNERDQRNDPATKTCCFISHKQSDGDDLARTVAKELDYTREKYFVDFDVVKTSAIKRDIIHQKIRDAEFFVFIITDGYMRSLQTPEVDYCKTELEWALKYRTTEQIVPVVHNSCTSKFLNADFITSLPPHMQRAFAPLAVQHEGGVRQAQFLRELKNRIGIVC</sequence>
<gene>
    <name evidence="2" type="ORF">CYMTET_10690</name>
</gene>
<organism evidence="2 3">
    <name type="scientific">Cymbomonas tetramitiformis</name>
    <dbReference type="NCBI Taxonomy" id="36881"/>
    <lineage>
        <taxon>Eukaryota</taxon>
        <taxon>Viridiplantae</taxon>
        <taxon>Chlorophyta</taxon>
        <taxon>Pyramimonadophyceae</taxon>
        <taxon>Pyramimonadales</taxon>
        <taxon>Pyramimonadaceae</taxon>
        <taxon>Cymbomonas</taxon>
    </lineage>
</organism>
<dbReference type="GO" id="GO:0007165">
    <property type="term" value="P:signal transduction"/>
    <property type="evidence" value="ECO:0007669"/>
    <property type="project" value="InterPro"/>
</dbReference>
<dbReference type="InterPro" id="IPR035897">
    <property type="entry name" value="Toll_tir_struct_dom_sf"/>
</dbReference>
<reference evidence="2 3" key="1">
    <citation type="journal article" date="2015" name="Genome Biol. Evol.">
        <title>Comparative Genomics of a Bacterivorous Green Alga Reveals Evolutionary Causalities and Consequences of Phago-Mixotrophic Mode of Nutrition.</title>
        <authorList>
            <person name="Burns J.A."/>
            <person name="Paasch A."/>
            <person name="Narechania A."/>
            <person name="Kim E."/>
        </authorList>
    </citation>
    <scope>NUCLEOTIDE SEQUENCE [LARGE SCALE GENOMIC DNA]</scope>
    <source>
        <strain evidence="2 3">PLY_AMNH</strain>
    </source>
</reference>
<dbReference type="AlphaFoldDB" id="A0AAE0LDR6"/>
<evidence type="ECO:0000313" key="2">
    <source>
        <dbReference type="EMBL" id="KAK3281523.1"/>
    </source>
</evidence>
<proteinExistence type="predicted"/>
<keyword evidence="3" id="KW-1185">Reference proteome</keyword>